<organism evidence="2 3">
    <name type="scientific">Mytilus coruscus</name>
    <name type="common">Sea mussel</name>
    <dbReference type="NCBI Taxonomy" id="42192"/>
    <lineage>
        <taxon>Eukaryota</taxon>
        <taxon>Metazoa</taxon>
        <taxon>Spiralia</taxon>
        <taxon>Lophotrochozoa</taxon>
        <taxon>Mollusca</taxon>
        <taxon>Bivalvia</taxon>
        <taxon>Autobranchia</taxon>
        <taxon>Pteriomorphia</taxon>
        <taxon>Mytilida</taxon>
        <taxon>Mytiloidea</taxon>
        <taxon>Mytilidae</taxon>
        <taxon>Mytilinae</taxon>
        <taxon>Mytilus</taxon>
    </lineage>
</organism>
<feature type="compositionally biased region" description="Low complexity" evidence="1">
    <location>
        <begin position="194"/>
        <end position="206"/>
    </location>
</feature>
<gene>
    <name evidence="2" type="ORF">MCOR_56650</name>
</gene>
<reference evidence="2 3" key="1">
    <citation type="submission" date="2020-06" db="EMBL/GenBank/DDBJ databases">
        <authorList>
            <person name="Li R."/>
            <person name="Bekaert M."/>
        </authorList>
    </citation>
    <scope>NUCLEOTIDE SEQUENCE [LARGE SCALE GENOMIC DNA]</scope>
    <source>
        <strain evidence="3">wild</strain>
    </source>
</reference>
<evidence type="ECO:0000313" key="3">
    <source>
        <dbReference type="Proteomes" id="UP000507470"/>
    </source>
</evidence>
<accession>A0A6J8EW70</accession>
<name>A0A6J8EW70_MYTCO</name>
<evidence type="ECO:0008006" key="4">
    <source>
        <dbReference type="Google" id="ProtNLM"/>
    </source>
</evidence>
<dbReference type="SUPFAM" id="SSF56672">
    <property type="entry name" value="DNA/RNA polymerases"/>
    <property type="match status" value="1"/>
</dbReference>
<sequence length="688" mass="78029">MQIQYQPFTFTTDGNSQCVLRKSLCKSSGQILANNGSSFTDASCRCDYTRSYDYVIPPKDPCSCKPAEEDCSCYIKKCENDRVMIAGDMASDSEGEVDFPRNVERVQMWASTMKLNPNTASELIRLGFDSMEAISMIEKDDMPAFNIPLGQQKVLMRAVRKTFKDGRGEAGNMADTHPFELENEATQKTSARIQNGGTNNQDGDGVNNKDGDDVNNKDGGAYQSNPRPEDAYVQEILKMMCREKNSTGQYVNDSHNSSTGRDNLLVNDIYSWKDPQIFLKSTNFDPNVNFFDITDFVPNTLGVHSESEELVSESSGGKLVFKSGPVKPKLETLSVTQWYMANLSIMHKLIAIGELQSSQIMDYLSYTMRIYLFISICELVSVFFLDLEYRRLQKQHQFRWGTDIPHLHSVFLRPKFLQSQNSRIAPQTQSSKVMANKHAVTYASHSPGGRMICKKFNSRRDCFMPHSYKNIVTMVKPTRALDLISWTNELSDDFDKEFLLFGIEHGFDIVTNVPLPENVRSKNHPSAKPSSPFYKQAHTQILTEIDNGNYIFVNSPPKIISPLGVILKSDGGVRIIHDCSRSIGSAVNDFAGEFDKQKFQTVDDACKLVSKKNYMSKVDLKAAYRSVKISEQSREVTGLTWTFPDGHDYTFIDKNFRLDQNKHLVFFIDYLRQFAERCHVEASPLWHI</sequence>
<feature type="region of interest" description="Disordered" evidence="1">
    <location>
        <begin position="186"/>
        <end position="227"/>
    </location>
</feature>
<evidence type="ECO:0000256" key="1">
    <source>
        <dbReference type="SAM" id="MobiDB-lite"/>
    </source>
</evidence>
<dbReference type="InterPro" id="IPR043502">
    <property type="entry name" value="DNA/RNA_pol_sf"/>
</dbReference>
<dbReference type="EMBL" id="CACVKT020010064">
    <property type="protein sequence ID" value="CAC5424774.1"/>
    <property type="molecule type" value="Genomic_DNA"/>
</dbReference>
<dbReference type="OrthoDB" id="6109162at2759"/>
<dbReference type="Proteomes" id="UP000507470">
    <property type="component" value="Unassembled WGS sequence"/>
</dbReference>
<keyword evidence="3" id="KW-1185">Reference proteome</keyword>
<dbReference type="InterPro" id="IPR043128">
    <property type="entry name" value="Rev_trsase/Diguanyl_cyclase"/>
</dbReference>
<protein>
    <recommendedName>
        <fullName evidence="4">Reverse transcriptase domain-containing protein</fullName>
    </recommendedName>
</protein>
<evidence type="ECO:0000313" key="2">
    <source>
        <dbReference type="EMBL" id="CAC5424774.1"/>
    </source>
</evidence>
<dbReference type="Gene3D" id="3.30.70.270">
    <property type="match status" value="1"/>
</dbReference>
<dbReference type="Gene3D" id="3.10.10.10">
    <property type="entry name" value="HIV Type 1 Reverse Transcriptase, subunit A, domain 1"/>
    <property type="match status" value="1"/>
</dbReference>
<feature type="compositionally biased region" description="Basic and acidic residues" evidence="1">
    <location>
        <begin position="207"/>
        <end position="216"/>
    </location>
</feature>
<proteinExistence type="predicted"/>
<dbReference type="AlphaFoldDB" id="A0A6J8EW70"/>